<dbReference type="Pfam" id="PF00172">
    <property type="entry name" value="Zn_clus"/>
    <property type="match status" value="1"/>
</dbReference>
<protein>
    <recommendedName>
        <fullName evidence="4">Zn(2)-C6 fungal-type domain-containing protein</fullName>
    </recommendedName>
</protein>
<evidence type="ECO:0000313" key="6">
    <source>
        <dbReference type="Proteomes" id="UP000319257"/>
    </source>
</evidence>
<dbReference type="Proteomes" id="UP000319257">
    <property type="component" value="Unassembled WGS sequence"/>
</dbReference>
<dbReference type="RefSeq" id="XP_030995114.1">
    <property type="nucleotide sequence ID" value="XM_031140732.1"/>
</dbReference>
<dbReference type="GO" id="GO:0000981">
    <property type="term" value="F:DNA-binding transcription factor activity, RNA polymerase II-specific"/>
    <property type="evidence" value="ECO:0007669"/>
    <property type="project" value="InterPro"/>
</dbReference>
<feature type="compositionally biased region" description="Polar residues" evidence="3">
    <location>
        <begin position="120"/>
        <end position="134"/>
    </location>
</feature>
<feature type="region of interest" description="Disordered" evidence="3">
    <location>
        <begin position="113"/>
        <end position="142"/>
    </location>
</feature>
<dbReference type="InterPro" id="IPR021858">
    <property type="entry name" value="Fun_TF"/>
</dbReference>
<dbReference type="OrthoDB" id="416217at2759"/>
<evidence type="ECO:0000256" key="3">
    <source>
        <dbReference type="SAM" id="MobiDB-lite"/>
    </source>
</evidence>
<dbReference type="CDD" id="cd00067">
    <property type="entry name" value="GAL4"/>
    <property type="match status" value="1"/>
</dbReference>
<dbReference type="InterPro" id="IPR052400">
    <property type="entry name" value="Zn2-C6_fungal_TF"/>
</dbReference>
<dbReference type="Gene3D" id="4.10.240.10">
    <property type="entry name" value="Zn(2)-C6 fungal-type DNA-binding domain"/>
    <property type="match status" value="1"/>
</dbReference>
<dbReference type="GeneID" id="41973580"/>
<sequence>MLLQIELFRGRRLELASVRAEPNGPVCLMPEQSAAVPYEPRVRKGHRKVRTGCITCKRRKVKCDEGKPVCANCLKYGVQCGYGEHRLTHRDRGTAPSTPTALAVPAPVSVLDSISEPTPGASSEYGNPSFQPSDGSAGDLPPALNSTHLELLHNFTTLTCHTLSGDPMMRNVWRLNVPQVGFRHDYVMRSVLALSALHMSFFSADRRRDSYLRVARSEHGAALPQIARALGRATADNCSALYISASLTFIYAWATPRQPGDLFLVGSLGTGDWVSLLRGVRSIIETWRAELLRGPFSTMFQSGVRYLAGAAELRSTPDWLATAEHAQLVHLAALVAQAAATREDAEALRRSIDDLEDSFCALAAGGRGAGASPGTGGAGGGSPGGGALRNPGAPWALTSNVYSWLLKMGEPFIEMLKRRDPLALVIFAHFCVVLNSLENWWWMQGWSTHLLQEIWDLLDEEHRVWIRWPIEEIGWRPKR</sequence>
<dbReference type="InParanoid" id="A0A507B0I1"/>
<proteinExistence type="predicted"/>
<accession>A0A507B0I1</accession>
<dbReference type="InterPro" id="IPR001138">
    <property type="entry name" value="Zn2Cys6_DnaBD"/>
</dbReference>
<dbReference type="PROSITE" id="PS50048">
    <property type="entry name" value="ZN2_CY6_FUNGAL_2"/>
    <property type="match status" value="1"/>
</dbReference>
<dbReference type="AlphaFoldDB" id="A0A507B0I1"/>
<evidence type="ECO:0000313" key="5">
    <source>
        <dbReference type="EMBL" id="TPX13403.1"/>
    </source>
</evidence>
<dbReference type="SUPFAM" id="SSF57701">
    <property type="entry name" value="Zn2/Cys6 DNA-binding domain"/>
    <property type="match status" value="1"/>
</dbReference>
<dbReference type="GO" id="GO:0008270">
    <property type="term" value="F:zinc ion binding"/>
    <property type="evidence" value="ECO:0007669"/>
    <property type="project" value="InterPro"/>
</dbReference>
<dbReference type="Pfam" id="PF11951">
    <property type="entry name" value="Fungal_trans_2"/>
    <property type="match status" value="1"/>
</dbReference>
<dbReference type="PRINTS" id="PR00755">
    <property type="entry name" value="AFLATOXINBRP"/>
</dbReference>
<dbReference type="SMART" id="SM00066">
    <property type="entry name" value="GAL4"/>
    <property type="match status" value="1"/>
</dbReference>
<keyword evidence="6" id="KW-1185">Reference proteome</keyword>
<comment type="caution">
    <text evidence="5">The sequence shown here is derived from an EMBL/GenBank/DDBJ whole genome shotgun (WGS) entry which is preliminary data.</text>
</comment>
<gene>
    <name evidence="5" type="ORF">E0L32_006133</name>
</gene>
<feature type="coiled-coil region" evidence="2">
    <location>
        <begin position="331"/>
        <end position="358"/>
    </location>
</feature>
<dbReference type="InterPro" id="IPR036864">
    <property type="entry name" value="Zn2-C6_fun-type_DNA-bd_sf"/>
</dbReference>
<organism evidence="5 6">
    <name type="scientific">Thyridium curvatum</name>
    <dbReference type="NCBI Taxonomy" id="1093900"/>
    <lineage>
        <taxon>Eukaryota</taxon>
        <taxon>Fungi</taxon>
        <taxon>Dikarya</taxon>
        <taxon>Ascomycota</taxon>
        <taxon>Pezizomycotina</taxon>
        <taxon>Sordariomycetes</taxon>
        <taxon>Sordariomycetidae</taxon>
        <taxon>Thyridiales</taxon>
        <taxon>Thyridiaceae</taxon>
        <taxon>Thyridium</taxon>
    </lineage>
</organism>
<dbReference type="EMBL" id="SKBQ01000034">
    <property type="protein sequence ID" value="TPX13403.1"/>
    <property type="molecule type" value="Genomic_DNA"/>
</dbReference>
<evidence type="ECO:0000259" key="4">
    <source>
        <dbReference type="PROSITE" id="PS50048"/>
    </source>
</evidence>
<evidence type="ECO:0000256" key="1">
    <source>
        <dbReference type="ARBA" id="ARBA00023242"/>
    </source>
</evidence>
<feature type="domain" description="Zn(2)-C6 fungal-type" evidence="4">
    <location>
        <begin position="52"/>
        <end position="82"/>
    </location>
</feature>
<reference evidence="5 6" key="1">
    <citation type="submission" date="2019-06" db="EMBL/GenBank/DDBJ databases">
        <title>Draft genome sequence of the filamentous fungus Phialemoniopsis curvata isolated from diesel fuel.</title>
        <authorList>
            <person name="Varaljay V.A."/>
            <person name="Lyon W.J."/>
            <person name="Crouch A.L."/>
            <person name="Drake C.E."/>
            <person name="Hollomon J.M."/>
            <person name="Nadeau L.J."/>
            <person name="Nunn H.S."/>
            <person name="Stevenson B.S."/>
            <person name="Bojanowski C.L."/>
            <person name="Crookes-Goodson W.J."/>
        </authorList>
    </citation>
    <scope>NUCLEOTIDE SEQUENCE [LARGE SCALE GENOMIC DNA]</scope>
    <source>
        <strain evidence="5 6">D216</strain>
    </source>
</reference>
<dbReference type="PANTHER" id="PTHR47657">
    <property type="entry name" value="STEROL REGULATORY ELEMENT-BINDING PROTEIN ECM22"/>
    <property type="match status" value="1"/>
</dbReference>
<keyword evidence="2" id="KW-0175">Coiled coil</keyword>
<evidence type="ECO:0000256" key="2">
    <source>
        <dbReference type="SAM" id="Coils"/>
    </source>
</evidence>
<dbReference type="STRING" id="1093900.A0A507B0I1"/>
<dbReference type="PROSITE" id="PS00463">
    <property type="entry name" value="ZN2_CY6_FUNGAL_1"/>
    <property type="match status" value="1"/>
</dbReference>
<name>A0A507B0I1_9PEZI</name>
<dbReference type="PANTHER" id="PTHR47657:SF7">
    <property type="entry name" value="STEROL REGULATORY ELEMENT-BINDING PROTEIN ECM22"/>
    <property type="match status" value="1"/>
</dbReference>
<keyword evidence="1" id="KW-0539">Nucleus</keyword>